<dbReference type="Pfam" id="PF20152">
    <property type="entry name" value="DUF6534"/>
    <property type="match status" value="1"/>
</dbReference>
<dbReference type="AlphaFoldDB" id="A0A4Q9PQR8"/>
<proteinExistence type="predicted"/>
<evidence type="ECO:0000313" key="3">
    <source>
        <dbReference type="EMBL" id="TBU56604.1"/>
    </source>
</evidence>
<feature type="transmembrane region" description="Helical" evidence="1">
    <location>
        <begin position="167"/>
        <end position="186"/>
    </location>
</feature>
<keyword evidence="1" id="KW-0472">Membrane</keyword>
<keyword evidence="1" id="KW-1133">Transmembrane helix</keyword>
<name>A0A4Q9PQR8_9APHY</name>
<gene>
    <name evidence="3" type="ORF">BD310DRAFT_1040344</name>
</gene>
<organism evidence="3 4">
    <name type="scientific">Dichomitus squalens</name>
    <dbReference type="NCBI Taxonomy" id="114155"/>
    <lineage>
        <taxon>Eukaryota</taxon>
        <taxon>Fungi</taxon>
        <taxon>Dikarya</taxon>
        <taxon>Basidiomycota</taxon>
        <taxon>Agaricomycotina</taxon>
        <taxon>Agaricomycetes</taxon>
        <taxon>Polyporales</taxon>
        <taxon>Polyporaceae</taxon>
        <taxon>Dichomitus</taxon>
    </lineage>
</organism>
<dbReference type="Proteomes" id="UP000292082">
    <property type="component" value="Unassembled WGS sequence"/>
</dbReference>
<feature type="transmembrane region" description="Helical" evidence="1">
    <location>
        <begin position="12"/>
        <end position="33"/>
    </location>
</feature>
<dbReference type="InterPro" id="IPR045339">
    <property type="entry name" value="DUF6534"/>
</dbReference>
<dbReference type="PANTHER" id="PTHR40465">
    <property type="entry name" value="CHROMOSOME 1, WHOLE GENOME SHOTGUN SEQUENCE"/>
    <property type="match status" value="1"/>
</dbReference>
<feature type="transmembrane region" description="Helical" evidence="1">
    <location>
        <begin position="125"/>
        <end position="147"/>
    </location>
</feature>
<sequence>MSSGFSIPAAPSLGNTFGAIMISTFVSLMLYGLTAHQTFRYFRTYRTDIPLFKTLVFALFTADTFHSITLMHMCYYYFVINYFNPLALLVSVWSIQALPLSTGVTVLLTQSFYVRRIYLVGKHYLPVVAVVIMLMLVEVGFIVAASLETFSNDTFEGLSSHTWMDAALFAVATSVDLILTGALLFILRSNQTRFQRTKTILDTLSLYAVIATGINTALTIPAFVCSIVLPETFVYFAIAMPAMKVYSNSVLAMLNCRQALSEHTSSGSHYTPAIGMSTIKRKDRSGGASATQDSTSLPSSYAIVRIETAKSAAQENIVLDERKDVNMSPSMNLRDDSEVFERSRKDDLQAVGYIV</sequence>
<keyword evidence="1" id="KW-0812">Transmembrane</keyword>
<evidence type="ECO:0000259" key="2">
    <source>
        <dbReference type="Pfam" id="PF20152"/>
    </source>
</evidence>
<feature type="transmembrane region" description="Helical" evidence="1">
    <location>
        <begin position="206"/>
        <end position="229"/>
    </location>
</feature>
<protein>
    <recommendedName>
        <fullName evidence="2">DUF6534 domain-containing protein</fullName>
    </recommendedName>
</protein>
<dbReference type="EMBL" id="ML145148">
    <property type="protein sequence ID" value="TBU56604.1"/>
    <property type="molecule type" value="Genomic_DNA"/>
</dbReference>
<feature type="domain" description="DUF6534" evidence="2">
    <location>
        <begin position="173"/>
        <end position="258"/>
    </location>
</feature>
<evidence type="ECO:0000313" key="4">
    <source>
        <dbReference type="Proteomes" id="UP000292082"/>
    </source>
</evidence>
<feature type="transmembrane region" description="Helical" evidence="1">
    <location>
        <begin position="54"/>
        <end position="78"/>
    </location>
</feature>
<evidence type="ECO:0000256" key="1">
    <source>
        <dbReference type="SAM" id="Phobius"/>
    </source>
</evidence>
<dbReference type="PANTHER" id="PTHR40465:SF1">
    <property type="entry name" value="DUF6534 DOMAIN-CONTAINING PROTEIN"/>
    <property type="match status" value="1"/>
</dbReference>
<reference evidence="3 4" key="1">
    <citation type="submission" date="2019-01" db="EMBL/GenBank/DDBJ databases">
        <title>Draft genome sequences of three monokaryotic isolates of the white-rot basidiomycete fungus Dichomitus squalens.</title>
        <authorList>
            <consortium name="DOE Joint Genome Institute"/>
            <person name="Lopez S.C."/>
            <person name="Andreopoulos B."/>
            <person name="Pangilinan J."/>
            <person name="Lipzen A."/>
            <person name="Riley R."/>
            <person name="Ahrendt S."/>
            <person name="Ng V."/>
            <person name="Barry K."/>
            <person name="Daum C."/>
            <person name="Grigoriev I.V."/>
            <person name="Hilden K.S."/>
            <person name="Makela M.R."/>
            <person name="de Vries R.P."/>
        </authorList>
    </citation>
    <scope>NUCLEOTIDE SEQUENCE [LARGE SCALE GENOMIC DNA]</scope>
    <source>
        <strain evidence="3 4">CBS 464.89</strain>
    </source>
</reference>
<keyword evidence="4" id="KW-1185">Reference proteome</keyword>
<accession>A0A4Q9PQR8</accession>
<feature type="transmembrane region" description="Helical" evidence="1">
    <location>
        <begin position="90"/>
        <end position="113"/>
    </location>
</feature>
<dbReference type="STRING" id="114155.A0A4Q9PQR8"/>